<reference evidence="1" key="1">
    <citation type="submission" date="2021-06" db="EMBL/GenBank/DDBJ databases">
        <authorList>
            <person name="Kallberg Y."/>
            <person name="Tangrot J."/>
            <person name="Rosling A."/>
        </authorList>
    </citation>
    <scope>NUCLEOTIDE SEQUENCE</scope>
    <source>
        <strain evidence="1">28 12/20/2015</strain>
    </source>
</reference>
<dbReference type="EMBL" id="CAJVPW010032260">
    <property type="protein sequence ID" value="CAG8728360.1"/>
    <property type="molecule type" value="Genomic_DNA"/>
</dbReference>
<accession>A0ACA9PZ76</accession>
<comment type="caution">
    <text evidence="1">The sequence shown here is derived from an EMBL/GenBank/DDBJ whole genome shotgun (WGS) entry which is preliminary data.</text>
</comment>
<name>A0ACA9PZ76_9GLOM</name>
<gene>
    <name evidence="1" type="ORF">SPELUC_LOCUS12922</name>
</gene>
<proteinExistence type="predicted"/>
<keyword evidence="2" id="KW-1185">Reference proteome</keyword>
<protein>
    <submittedName>
        <fullName evidence="1">17793_t:CDS:1</fullName>
    </submittedName>
</protein>
<organism evidence="1 2">
    <name type="scientific">Cetraspora pellucida</name>
    <dbReference type="NCBI Taxonomy" id="1433469"/>
    <lineage>
        <taxon>Eukaryota</taxon>
        <taxon>Fungi</taxon>
        <taxon>Fungi incertae sedis</taxon>
        <taxon>Mucoromycota</taxon>
        <taxon>Glomeromycotina</taxon>
        <taxon>Glomeromycetes</taxon>
        <taxon>Diversisporales</taxon>
        <taxon>Gigasporaceae</taxon>
        <taxon>Cetraspora</taxon>
    </lineage>
</organism>
<feature type="non-terminal residue" evidence="1">
    <location>
        <position position="1"/>
    </location>
</feature>
<sequence>YNPKSSRTFDDDFIISPNKRRNSLILTQTRQRADQVEDTDMRFRRKFRTSTNSNNNKEASPTCIQENISISSKYGDPVVVILDSPDRGSRVPSETFTSESVSSASQSLSRRDPNSGHWYLVLIINPASLRANRTTDCHIAIFDSIAENFRHNRTVQLITNFLFEYTRDTRKVTIERTSKIPYSLVNSPKQRNNVDCGIYVLHFAETFMWNSEILKRQIIRFKTDENSWDPYNLPDKRNSILGIIDSLADS</sequence>
<dbReference type="Proteomes" id="UP000789366">
    <property type="component" value="Unassembled WGS sequence"/>
</dbReference>
<evidence type="ECO:0000313" key="1">
    <source>
        <dbReference type="EMBL" id="CAG8728360.1"/>
    </source>
</evidence>
<evidence type="ECO:0000313" key="2">
    <source>
        <dbReference type="Proteomes" id="UP000789366"/>
    </source>
</evidence>